<dbReference type="RefSeq" id="WP_232232660.1">
    <property type="nucleotide sequence ID" value="NZ_LS483235.1"/>
</dbReference>
<accession>A0A375JAT7</accession>
<evidence type="ECO:0000313" key="1">
    <source>
        <dbReference type="EMBL" id="SPS02218.1"/>
    </source>
</evidence>
<name>A0A375JAT7_9BURK</name>
<proteinExistence type="predicted"/>
<sequence>MTNFDTMTATATKLTAEQEVFVANAIELGKAQIQQEIASGRIPPTVKTFSELHDFVDANEFGGLCADEGDLPRLFPRITESDAEAFCEAANQVQQALDTWLASGMEKASILISSLVEDALHAACLAVQERLKIDYGDVAGVFFSGTQKEDFDAMFSRYVLCEIGMLTSPDDE</sequence>
<dbReference type="AlphaFoldDB" id="A0A375JAT7"/>
<gene>
    <name evidence="1" type="ORF">CBM2634_P20003</name>
</gene>
<dbReference type="EMBL" id="OVTA01000062">
    <property type="protein sequence ID" value="SPS02218.1"/>
    <property type="molecule type" value="Genomic_DNA"/>
</dbReference>
<reference evidence="1 2" key="1">
    <citation type="submission" date="2018-01" db="EMBL/GenBank/DDBJ databases">
        <authorList>
            <person name="Gaut B.S."/>
            <person name="Morton B.R."/>
            <person name="Clegg M.T."/>
            <person name="Duvall M.R."/>
        </authorList>
    </citation>
    <scope>NUCLEOTIDE SEQUENCE [LARGE SCALE GENOMIC DNA]</scope>
    <source>
        <strain evidence="1">Cupriavidus taiwanensis cmp 52</strain>
    </source>
</reference>
<organism evidence="1 2">
    <name type="scientific">Cupriavidus taiwanensis</name>
    <dbReference type="NCBI Taxonomy" id="164546"/>
    <lineage>
        <taxon>Bacteria</taxon>
        <taxon>Pseudomonadati</taxon>
        <taxon>Pseudomonadota</taxon>
        <taxon>Betaproteobacteria</taxon>
        <taxon>Burkholderiales</taxon>
        <taxon>Burkholderiaceae</taxon>
        <taxon>Cupriavidus</taxon>
    </lineage>
</organism>
<evidence type="ECO:0000313" key="2">
    <source>
        <dbReference type="Proteomes" id="UP000256805"/>
    </source>
</evidence>
<protein>
    <submittedName>
        <fullName evidence="1">Uncharacterized protein</fullName>
    </submittedName>
</protein>
<dbReference type="Proteomes" id="UP000256805">
    <property type="component" value="Unassembled WGS sequence"/>
</dbReference>